<feature type="compositionally biased region" description="Low complexity" evidence="1">
    <location>
        <begin position="20"/>
        <end position="32"/>
    </location>
</feature>
<feature type="compositionally biased region" description="Basic and acidic residues" evidence="1">
    <location>
        <begin position="293"/>
        <end position="308"/>
    </location>
</feature>
<dbReference type="GeneTree" id="ENSGT01120000273243"/>
<dbReference type="PANTHER" id="PTHR12190">
    <property type="entry name" value="A-KINASE ANCHOR PROTEIN AKAP 8"/>
    <property type="match status" value="1"/>
</dbReference>
<name>A0A8C4QXW3_EPTBU</name>
<dbReference type="GO" id="GO:0003677">
    <property type="term" value="F:DNA binding"/>
    <property type="evidence" value="ECO:0007669"/>
    <property type="project" value="InterPro"/>
</dbReference>
<dbReference type="GO" id="GO:0032784">
    <property type="term" value="P:regulation of DNA-templated transcription elongation"/>
    <property type="evidence" value="ECO:0007669"/>
    <property type="project" value="TreeGrafter"/>
</dbReference>
<dbReference type="PANTHER" id="PTHR12190:SF1">
    <property type="entry name" value="DBIRD COMPLEX SUBUNIT ZNF326"/>
    <property type="match status" value="1"/>
</dbReference>
<reference evidence="2" key="2">
    <citation type="submission" date="2025-09" db="UniProtKB">
        <authorList>
            <consortium name="Ensembl"/>
        </authorList>
    </citation>
    <scope>IDENTIFICATION</scope>
</reference>
<sequence length="385" mass="44922">MMDMLQRDKSRGRDYDRDMGSSSRGSGRYGPSRSPPPGASWGRHDGPPPPRGATYGRYPPSEGRRSGFPGENVRRMGGRHWNEDSSPPNKRMRPEQNFEQFPARSPKEQWLHFQYKYNCAPCKFSTFNKEWIEEHVQGTVHRNTLKMVDKMYRKDPHLSSFLHHQVLKRNQELVPKMQKEWEETHKKPFSTQIHGFKVPEGWTRLVVIRCLACRTFISLSKEHVLLHLQSYNHTQKYESFQEEKKKAIRRLVYEAYEDKDVSLEFQEFTKNQTAELGSAEGKEEQTEEEMETATDKEESLQTGEKDTTTVECEQENERSAKHTDEVIMRNARGRVDLEENQRRELRACAFLESRDQRGKGVADFGEARAEGKCTPRRTTGPLYLC</sequence>
<dbReference type="GO" id="GO:0005634">
    <property type="term" value="C:nucleus"/>
    <property type="evidence" value="ECO:0007669"/>
    <property type="project" value="InterPro"/>
</dbReference>
<evidence type="ECO:0000256" key="1">
    <source>
        <dbReference type="SAM" id="MobiDB-lite"/>
    </source>
</evidence>
<protein>
    <submittedName>
        <fullName evidence="2">Uncharacterized protein</fullName>
    </submittedName>
</protein>
<feature type="compositionally biased region" description="Basic and acidic residues" evidence="1">
    <location>
        <begin position="1"/>
        <end position="19"/>
    </location>
</feature>
<dbReference type="InterPro" id="IPR007071">
    <property type="entry name" value="AKAP95"/>
</dbReference>
<dbReference type="AlphaFoldDB" id="A0A8C4QXW3"/>
<proteinExistence type="predicted"/>
<feature type="region of interest" description="Disordered" evidence="1">
    <location>
        <begin position="1"/>
        <end position="95"/>
    </location>
</feature>
<organism evidence="2 3">
    <name type="scientific">Eptatretus burgeri</name>
    <name type="common">Inshore hagfish</name>
    <dbReference type="NCBI Taxonomy" id="7764"/>
    <lineage>
        <taxon>Eukaryota</taxon>
        <taxon>Metazoa</taxon>
        <taxon>Chordata</taxon>
        <taxon>Craniata</taxon>
        <taxon>Vertebrata</taxon>
        <taxon>Cyclostomata</taxon>
        <taxon>Myxini</taxon>
        <taxon>Myxiniformes</taxon>
        <taxon>Myxinidae</taxon>
        <taxon>Eptatretinae</taxon>
        <taxon>Eptatretus</taxon>
    </lineage>
</organism>
<keyword evidence="3" id="KW-1185">Reference proteome</keyword>
<dbReference type="Pfam" id="PF04988">
    <property type="entry name" value="AKAP95"/>
    <property type="match status" value="1"/>
</dbReference>
<dbReference type="Proteomes" id="UP000694388">
    <property type="component" value="Unplaced"/>
</dbReference>
<dbReference type="Ensembl" id="ENSEBUT00000022814.1">
    <property type="protein sequence ID" value="ENSEBUP00000022238.1"/>
    <property type="gene ID" value="ENSEBUG00000013699.1"/>
</dbReference>
<evidence type="ECO:0000313" key="3">
    <source>
        <dbReference type="Proteomes" id="UP000694388"/>
    </source>
</evidence>
<feature type="region of interest" description="Disordered" evidence="1">
    <location>
        <begin position="272"/>
        <end position="321"/>
    </location>
</feature>
<dbReference type="GO" id="GO:0044609">
    <property type="term" value="C:DBIRD complex"/>
    <property type="evidence" value="ECO:0007669"/>
    <property type="project" value="TreeGrafter"/>
</dbReference>
<reference evidence="2" key="1">
    <citation type="submission" date="2025-08" db="UniProtKB">
        <authorList>
            <consortium name="Ensembl"/>
        </authorList>
    </citation>
    <scope>IDENTIFICATION</scope>
</reference>
<accession>A0A8C4QXW3</accession>
<evidence type="ECO:0000313" key="2">
    <source>
        <dbReference type="Ensembl" id="ENSEBUP00000022238.1"/>
    </source>
</evidence>